<reference evidence="1" key="1">
    <citation type="submission" date="2014-09" db="EMBL/GenBank/DDBJ databases">
        <authorList>
            <person name="Magalhaes I.L.F."/>
            <person name="Oliveira U."/>
            <person name="Santos F.R."/>
            <person name="Vidigal T.H.D.A."/>
            <person name="Brescovit A.D."/>
            <person name="Santos A.J."/>
        </authorList>
    </citation>
    <scope>NUCLEOTIDE SEQUENCE</scope>
    <source>
        <tissue evidence="1">Shoot tissue taken approximately 20 cm above the soil surface</tissue>
    </source>
</reference>
<protein>
    <submittedName>
        <fullName evidence="1">Uncharacterized protein</fullName>
    </submittedName>
</protein>
<evidence type="ECO:0000313" key="1">
    <source>
        <dbReference type="EMBL" id="JAD71195.1"/>
    </source>
</evidence>
<dbReference type="AlphaFoldDB" id="A0A0A9CCT6"/>
<dbReference type="EMBL" id="GBRH01226700">
    <property type="protein sequence ID" value="JAD71195.1"/>
    <property type="molecule type" value="Transcribed_RNA"/>
</dbReference>
<accession>A0A0A9CCT6</accession>
<reference evidence="1" key="2">
    <citation type="journal article" date="2015" name="Data Brief">
        <title>Shoot transcriptome of the giant reed, Arundo donax.</title>
        <authorList>
            <person name="Barrero R.A."/>
            <person name="Guerrero F.D."/>
            <person name="Moolhuijzen P."/>
            <person name="Goolsby J.A."/>
            <person name="Tidwell J."/>
            <person name="Bellgard S.E."/>
            <person name="Bellgard M.I."/>
        </authorList>
    </citation>
    <scope>NUCLEOTIDE SEQUENCE</scope>
    <source>
        <tissue evidence="1">Shoot tissue taken approximately 20 cm above the soil surface</tissue>
    </source>
</reference>
<sequence length="27" mass="3243">MKRRIIRFTSGMYQQSSIKCQLNQPVE</sequence>
<proteinExistence type="predicted"/>
<name>A0A0A9CCT6_ARUDO</name>
<organism evidence="1">
    <name type="scientific">Arundo donax</name>
    <name type="common">Giant reed</name>
    <name type="synonym">Donax arundinaceus</name>
    <dbReference type="NCBI Taxonomy" id="35708"/>
    <lineage>
        <taxon>Eukaryota</taxon>
        <taxon>Viridiplantae</taxon>
        <taxon>Streptophyta</taxon>
        <taxon>Embryophyta</taxon>
        <taxon>Tracheophyta</taxon>
        <taxon>Spermatophyta</taxon>
        <taxon>Magnoliopsida</taxon>
        <taxon>Liliopsida</taxon>
        <taxon>Poales</taxon>
        <taxon>Poaceae</taxon>
        <taxon>PACMAD clade</taxon>
        <taxon>Arundinoideae</taxon>
        <taxon>Arundineae</taxon>
        <taxon>Arundo</taxon>
    </lineage>
</organism>